<organism evidence="3 4">
    <name type="scientific">Comamonas piscis</name>
    <dbReference type="NCBI Taxonomy" id="1562974"/>
    <lineage>
        <taxon>Bacteria</taxon>
        <taxon>Pseudomonadati</taxon>
        <taxon>Pseudomonadota</taxon>
        <taxon>Betaproteobacteria</taxon>
        <taxon>Burkholderiales</taxon>
        <taxon>Comamonadaceae</taxon>
        <taxon>Comamonas</taxon>
    </lineage>
</organism>
<keyword evidence="4" id="KW-1185">Reference proteome</keyword>
<name>A0A7G5EIG1_9BURK</name>
<evidence type="ECO:0000313" key="3">
    <source>
        <dbReference type="EMBL" id="QMV73786.1"/>
    </source>
</evidence>
<reference evidence="3 4" key="1">
    <citation type="journal article" date="2020" name="G3 (Bethesda)">
        <title>CeMbio - The Caenorhabditis elegans Microbiome Resource.</title>
        <authorList>
            <person name="Dirksen P."/>
            <person name="Assie A."/>
            <person name="Zimmermann J."/>
            <person name="Zhang F."/>
            <person name="Tietje A.M."/>
            <person name="Marsh S.A."/>
            <person name="Felix M.A."/>
            <person name="Shapira M."/>
            <person name="Kaleta C."/>
            <person name="Schulenburg H."/>
            <person name="Samuel B."/>
        </authorList>
    </citation>
    <scope>NUCLEOTIDE SEQUENCE [LARGE SCALE GENOMIC DNA]</scope>
    <source>
        <strain evidence="3 4">BIGb0172</strain>
    </source>
</reference>
<accession>A0A7G5EIG1</accession>
<protein>
    <submittedName>
        <fullName evidence="3">Helix-turn-helix domain-containing protein</fullName>
    </submittedName>
</protein>
<feature type="domain" description="HTH cro/C1-type" evidence="2">
    <location>
        <begin position="23"/>
        <end position="76"/>
    </location>
</feature>
<feature type="region of interest" description="Disordered" evidence="1">
    <location>
        <begin position="95"/>
        <end position="150"/>
    </location>
</feature>
<dbReference type="RefSeq" id="WP_182322803.1">
    <property type="nucleotide sequence ID" value="NZ_CP058554.1"/>
</dbReference>
<dbReference type="AlphaFoldDB" id="A0A7G5EIG1"/>
<sequence length="172" mass="18044">MAKKTAPLLPSTTKLLVEFGERLKLARLRRRLTAKQVAERAGMTPMTLRSLEAGGSGVTIGAYLSVMQVLGLANDLAMLATEDQLGRQLQDARLVKSETAQSAPAPHLVSEPMKSGSSRKSVRAPAAKNDMPTTASSLPPTGTPADAFGDTKTTATLSALLKKSTRKGAAES</sequence>
<dbReference type="Proteomes" id="UP000515240">
    <property type="component" value="Chromosome"/>
</dbReference>
<dbReference type="SUPFAM" id="SSF47413">
    <property type="entry name" value="lambda repressor-like DNA-binding domains"/>
    <property type="match status" value="1"/>
</dbReference>
<dbReference type="InterPro" id="IPR010982">
    <property type="entry name" value="Lambda_DNA-bd_dom_sf"/>
</dbReference>
<dbReference type="PROSITE" id="PS50943">
    <property type="entry name" value="HTH_CROC1"/>
    <property type="match status" value="1"/>
</dbReference>
<dbReference type="InterPro" id="IPR001387">
    <property type="entry name" value="Cro/C1-type_HTH"/>
</dbReference>
<evidence type="ECO:0000313" key="4">
    <source>
        <dbReference type="Proteomes" id="UP000515240"/>
    </source>
</evidence>
<evidence type="ECO:0000259" key="2">
    <source>
        <dbReference type="PROSITE" id="PS50943"/>
    </source>
</evidence>
<dbReference type="Gene3D" id="1.10.260.40">
    <property type="entry name" value="lambda repressor-like DNA-binding domains"/>
    <property type="match status" value="1"/>
</dbReference>
<dbReference type="SMART" id="SM00530">
    <property type="entry name" value="HTH_XRE"/>
    <property type="match status" value="1"/>
</dbReference>
<dbReference type="Pfam" id="PF13560">
    <property type="entry name" value="HTH_31"/>
    <property type="match status" value="1"/>
</dbReference>
<feature type="compositionally biased region" description="Polar residues" evidence="1">
    <location>
        <begin position="131"/>
        <end position="140"/>
    </location>
</feature>
<gene>
    <name evidence="3" type="ORF">HS961_13625</name>
</gene>
<evidence type="ECO:0000256" key="1">
    <source>
        <dbReference type="SAM" id="MobiDB-lite"/>
    </source>
</evidence>
<dbReference type="KEGG" id="cpis:HS961_13625"/>
<dbReference type="EMBL" id="CP058554">
    <property type="protein sequence ID" value="QMV73786.1"/>
    <property type="molecule type" value="Genomic_DNA"/>
</dbReference>
<proteinExistence type="predicted"/>
<dbReference type="GO" id="GO:0003677">
    <property type="term" value="F:DNA binding"/>
    <property type="evidence" value="ECO:0007669"/>
    <property type="project" value="InterPro"/>
</dbReference>